<accession>A0ABZ3IP73</accession>
<dbReference type="Gene3D" id="3.40.50.11900">
    <property type="match status" value="1"/>
</dbReference>
<dbReference type="Proteomes" id="UP000216752">
    <property type="component" value="Chromosome"/>
</dbReference>
<dbReference type="Pfam" id="PF06050">
    <property type="entry name" value="HGD-D"/>
    <property type="match status" value="1"/>
</dbReference>
<dbReference type="InterPro" id="IPR010327">
    <property type="entry name" value="FldB/FldC_alpha/beta"/>
</dbReference>
<dbReference type="RefSeq" id="WP_094604236.1">
    <property type="nucleotide sequence ID" value="NZ_CP155573.1"/>
</dbReference>
<evidence type="ECO:0008006" key="5">
    <source>
        <dbReference type="Google" id="ProtNLM"/>
    </source>
</evidence>
<evidence type="ECO:0000256" key="1">
    <source>
        <dbReference type="ARBA" id="ARBA00001966"/>
    </source>
</evidence>
<evidence type="ECO:0000313" key="3">
    <source>
        <dbReference type="EMBL" id="XFO67477.1"/>
    </source>
</evidence>
<reference evidence="3" key="1">
    <citation type="submission" date="2024-05" db="EMBL/GenBank/DDBJ databases">
        <title>Isolation and characterization of Sporomusa carbonis sp. nov., a carboxydotrophic hydrogenogen in the genus of Sporomusa isolated from a charcoal burning pile.</title>
        <authorList>
            <person name="Boeer T."/>
            <person name="Rosenbaum F."/>
            <person name="Eysell L."/>
            <person name="Mueller V."/>
            <person name="Daniel R."/>
            <person name="Poehlein A."/>
        </authorList>
    </citation>
    <scope>NUCLEOTIDE SEQUENCE [LARGE SCALE GENOMIC DNA]</scope>
    <source>
        <strain evidence="3">DSM 10669</strain>
    </source>
</reference>
<protein>
    <recommendedName>
        <fullName evidence="5">2-hydroxyacyl-CoA dehydratase</fullName>
    </recommendedName>
</protein>
<proteinExistence type="inferred from homology"/>
<name>A0ABZ3IP73_9FIRM</name>
<dbReference type="PANTHER" id="PTHR30548:SF2">
    <property type="entry name" value="2-HYDROXYACYL-COA DEHYDRATASE,D-COMPONENT"/>
    <property type="match status" value="1"/>
</dbReference>
<sequence length="435" mass="50020">MSEMRKDLQRVHEYHERLIGLIKMLESAPAEEQNPVQINFLKIMIDYNENIIDAAENHKPLVCTWYGNAQEILAGMGIKYYNPVFDLMFHLDLTDYKDAKECDRFPLDDKICSLVRYAVYSVYEQLHPKPDCFLAMMEPCDGQLMLHQAFQANEGWKNVPCFAIDPSYGHTDEDFKYVAKQLKEMITFLKKATGAKYEFEKVRDLVEETNQQYEVWKEVNELKQARPCPIGSFITDDVFWALTQHLPCGDPRATALMIAVRDMLKGAVAAGKGAVEHEQIRILWPDLSPLWGQKLGKWLEEEWNAVVVMSFQGNTPYEKIDTSTEESMLFGLARRAVFEVPMIRQGRGWVDVMIDDVTDIINTYSINCVIDGGHMGHKDQSGSKYFLRKVCRDMDVPLLGLTTSLFDERYTSLDQLKKEISNFLSAAGFKRAKNM</sequence>
<keyword evidence="4" id="KW-1185">Reference proteome</keyword>
<evidence type="ECO:0000313" key="4">
    <source>
        <dbReference type="Proteomes" id="UP000216752"/>
    </source>
</evidence>
<dbReference type="EMBL" id="CP155573">
    <property type="protein sequence ID" value="XFO67477.1"/>
    <property type="molecule type" value="Genomic_DNA"/>
</dbReference>
<dbReference type="PANTHER" id="PTHR30548">
    <property type="entry name" value="2-HYDROXYGLUTARYL-COA DEHYDRATASE, D-COMPONENT-RELATED"/>
    <property type="match status" value="1"/>
</dbReference>
<gene>
    <name evidence="3" type="ORF">SPSIL_036760</name>
</gene>
<comment type="similarity">
    <text evidence="2">Belongs to the FldB/FldC dehydratase alpha/beta subunit family.</text>
</comment>
<organism evidence="3 4">
    <name type="scientific">Sporomusa silvacetica DSM 10669</name>
    <dbReference type="NCBI Taxonomy" id="1123289"/>
    <lineage>
        <taxon>Bacteria</taxon>
        <taxon>Bacillati</taxon>
        <taxon>Bacillota</taxon>
        <taxon>Negativicutes</taxon>
        <taxon>Selenomonadales</taxon>
        <taxon>Sporomusaceae</taxon>
        <taxon>Sporomusa</taxon>
    </lineage>
</organism>
<dbReference type="Gene3D" id="3.40.50.11890">
    <property type="match status" value="1"/>
</dbReference>
<evidence type="ECO:0000256" key="2">
    <source>
        <dbReference type="ARBA" id="ARBA00005806"/>
    </source>
</evidence>
<comment type="cofactor">
    <cofactor evidence="1">
        <name>[4Fe-4S] cluster</name>
        <dbReference type="ChEBI" id="CHEBI:49883"/>
    </cofactor>
</comment>